<keyword evidence="2" id="KW-0808">Transferase</keyword>
<dbReference type="AlphaFoldDB" id="X0X4M3"/>
<evidence type="ECO:0000313" key="6">
    <source>
        <dbReference type="EMBL" id="GAG30367.1"/>
    </source>
</evidence>
<dbReference type="EC" id="2.3.1.39" evidence="1"/>
<dbReference type="PANTHER" id="PTHR42681">
    <property type="entry name" value="MALONYL-COA-ACYL CARRIER PROTEIN TRANSACYLASE, MITOCHONDRIAL"/>
    <property type="match status" value="1"/>
</dbReference>
<dbReference type="InterPro" id="IPR016035">
    <property type="entry name" value="Acyl_Trfase/lysoPLipase"/>
</dbReference>
<evidence type="ECO:0000256" key="4">
    <source>
        <dbReference type="ARBA" id="ARBA00048462"/>
    </source>
</evidence>
<gene>
    <name evidence="6" type="ORF">S01H1_66396</name>
</gene>
<dbReference type="GO" id="GO:0005829">
    <property type="term" value="C:cytosol"/>
    <property type="evidence" value="ECO:0007669"/>
    <property type="project" value="TreeGrafter"/>
</dbReference>
<dbReference type="EMBL" id="BARS01043898">
    <property type="protein sequence ID" value="GAG30367.1"/>
    <property type="molecule type" value="Genomic_DNA"/>
</dbReference>
<dbReference type="InterPro" id="IPR050858">
    <property type="entry name" value="Mal-CoA-ACP_Trans/PKS_FabD"/>
</dbReference>
<organism evidence="6">
    <name type="scientific">marine sediment metagenome</name>
    <dbReference type="NCBI Taxonomy" id="412755"/>
    <lineage>
        <taxon>unclassified sequences</taxon>
        <taxon>metagenomes</taxon>
        <taxon>ecological metagenomes</taxon>
    </lineage>
</organism>
<protein>
    <recommendedName>
        <fullName evidence="1">[acyl-carrier-protein] S-malonyltransferase</fullName>
        <ecNumber evidence="1">2.3.1.39</ecNumber>
    </recommendedName>
</protein>
<dbReference type="PANTHER" id="PTHR42681:SF1">
    <property type="entry name" value="MALONYL-COA-ACYL CARRIER PROTEIN TRANSACYLASE, MITOCHONDRIAL"/>
    <property type="match status" value="1"/>
</dbReference>
<name>X0X4M3_9ZZZZ</name>
<evidence type="ECO:0000256" key="1">
    <source>
        <dbReference type="ARBA" id="ARBA00013258"/>
    </source>
</evidence>
<evidence type="ECO:0000256" key="2">
    <source>
        <dbReference type="ARBA" id="ARBA00022679"/>
    </source>
</evidence>
<proteinExistence type="predicted"/>
<dbReference type="Gene3D" id="3.40.366.10">
    <property type="entry name" value="Malonyl-Coenzyme A Acyl Carrier Protein, domain 2"/>
    <property type="match status" value="1"/>
</dbReference>
<dbReference type="GO" id="GO:0004314">
    <property type="term" value="F:[acyl-carrier-protein] S-malonyltransferase activity"/>
    <property type="evidence" value="ECO:0007669"/>
    <property type="project" value="UniProtKB-EC"/>
</dbReference>
<dbReference type="Pfam" id="PF00698">
    <property type="entry name" value="Acyl_transf_1"/>
    <property type="match status" value="1"/>
</dbReference>
<dbReference type="SMART" id="SM00827">
    <property type="entry name" value="PKS_AT"/>
    <property type="match status" value="1"/>
</dbReference>
<feature type="domain" description="Malonyl-CoA:ACP transacylase (MAT)" evidence="5">
    <location>
        <begin position="1"/>
        <end position="160"/>
    </location>
</feature>
<dbReference type="SUPFAM" id="SSF52151">
    <property type="entry name" value="FabD/lysophospholipase-like"/>
    <property type="match status" value="1"/>
</dbReference>
<feature type="non-terminal residue" evidence="6">
    <location>
        <position position="1"/>
    </location>
</feature>
<comment type="catalytic activity">
    <reaction evidence="4">
        <text>holo-[ACP] + malonyl-CoA = malonyl-[ACP] + CoA</text>
        <dbReference type="Rhea" id="RHEA:41792"/>
        <dbReference type="Rhea" id="RHEA-COMP:9623"/>
        <dbReference type="Rhea" id="RHEA-COMP:9685"/>
        <dbReference type="ChEBI" id="CHEBI:57287"/>
        <dbReference type="ChEBI" id="CHEBI:57384"/>
        <dbReference type="ChEBI" id="CHEBI:64479"/>
        <dbReference type="ChEBI" id="CHEBI:78449"/>
        <dbReference type="EC" id="2.3.1.39"/>
    </reaction>
</comment>
<comment type="caution">
    <text evidence="6">The sequence shown here is derived from an EMBL/GenBank/DDBJ whole genome shotgun (WGS) entry which is preliminary data.</text>
</comment>
<reference evidence="6" key="1">
    <citation type="journal article" date="2014" name="Front. Microbiol.">
        <title>High frequency of phylogenetically diverse reductive dehalogenase-homologous genes in deep subseafloor sedimentary metagenomes.</title>
        <authorList>
            <person name="Kawai M."/>
            <person name="Futagami T."/>
            <person name="Toyoda A."/>
            <person name="Takaki Y."/>
            <person name="Nishi S."/>
            <person name="Hori S."/>
            <person name="Arai W."/>
            <person name="Tsubouchi T."/>
            <person name="Morono Y."/>
            <person name="Uchiyama I."/>
            <person name="Ito T."/>
            <person name="Fujiyama A."/>
            <person name="Inagaki F."/>
            <person name="Takami H."/>
        </authorList>
    </citation>
    <scope>NUCLEOTIDE SEQUENCE</scope>
    <source>
        <strain evidence="6">Expedition CK06-06</strain>
    </source>
</reference>
<evidence type="ECO:0000259" key="5">
    <source>
        <dbReference type="SMART" id="SM00827"/>
    </source>
</evidence>
<keyword evidence="3" id="KW-0012">Acyltransferase</keyword>
<evidence type="ECO:0000256" key="3">
    <source>
        <dbReference type="ARBA" id="ARBA00023315"/>
    </source>
</evidence>
<sequence>DRTATEEVCHETGTEISNVNCPGQIVISGAIDALEAASNLAKARGARRLVPLKVSGAFHSSLMEPIVGEFSAAVLNTTFRPPAIPIVANVTAQPLVDVESIREELLHQLRRCIQWQPTVEYMAQNGVNIFYEIGPGSVLTGLVKRIEPAAQTFNIGASEDITQLRELANSS</sequence>
<dbReference type="InterPro" id="IPR014043">
    <property type="entry name" value="Acyl_transferase_dom"/>
</dbReference>
<dbReference type="GO" id="GO:0006633">
    <property type="term" value="P:fatty acid biosynthetic process"/>
    <property type="evidence" value="ECO:0007669"/>
    <property type="project" value="TreeGrafter"/>
</dbReference>
<accession>X0X4M3</accession>
<dbReference type="InterPro" id="IPR001227">
    <property type="entry name" value="Ac_transferase_dom_sf"/>
</dbReference>